<keyword evidence="2" id="KW-0378">Hydrolase</keyword>
<dbReference type="AlphaFoldDB" id="A0A317WM29"/>
<keyword evidence="1" id="KW-0732">Signal</keyword>
<keyword evidence="3" id="KW-1185">Reference proteome</keyword>
<dbReference type="STRING" id="1450535.A0A317WM29"/>
<organism evidence="2 3">
    <name type="scientific">Aspergillus sclerotioniger CBS 115572</name>
    <dbReference type="NCBI Taxonomy" id="1450535"/>
    <lineage>
        <taxon>Eukaryota</taxon>
        <taxon>Fungi</taxon>
        <taxon>Dikarya</taxon>
        <taxon>Ascomycota</taxon>
        <taxon>Pezizomycotina</taxon>
        <taxon>Eurotiomycetes</taxon>
        <taxon>Eurotiomycetidae</taxon>
        <taxon>Eurotiales</taxon>
        <taxon>Aspergillaceae</taxon>
        <taxon>Aspergillus</taxon>
        <taxon>Aspergillus subgen. Circumdati</taxon>
    </lineage>
</organism>
<dbReference type="GO" id="GO:0051118">
    <property type="term" value="F:glucan endo-1,3-alpha-glucosidase activity"/>
    <property type="evidence" value="ECO:0007669"/>
    <property type="project" value="InterPro"/>
</dbReference>
<protein>
    <submittedName>
        <fullName evidence="2">Glycoside hydrolase</fullName>
    </submittedName>
</protein>
<sequence length="435" mass="48159">MFINYLIPFMLVAPPVIARTGPQAVFAHFIVGNAAAMTPEQWESDIRDAQEAHIDGFALNIAPQDSYTDDVLDKAYTAAETVGNFTLFLSFDYGSGGPWPADRVISTINAYRNRSAQYNYHGKPLVSTFVGAGSADDWPYIKQFADCFFMPSWSDLGPAGTQAYLDTIDGAFSWDAWPVGAQGKNVTSDREWMHALSGKPYMMPVSPWFYVNLPQWNKNWLWRGDDLWHTRWEQVMNLQPAFVQIISWNDYGEAHYIGPIYDAGMPDGSSSYVLDHPHDAWRALLPHYIAAYRGTNTTDPSQSNGDLPVADKIVYWYRENPSHAGSANGTTGNNPAMGQEEMMPGQIAQDRVFVSATVEDASEIFVQIGYSPPTVLQASGPGINHFSVPFNGQTGPVRIVMMRNHREVAAAVGPAITEECKDGNVNWNAYVGSSD</sequence>
<dbReference type="CDD" id="cd11577">
    <property type="entry name" value="GH71"/>
    <property type="match status" value="1"/>
</dbReference>
<dbReference type="RefSeq" id="XP_025466973.1">
    <property type="nucleotide sequence ID" value="XM_025608188.1"/>
</dbReference>
<accession>A0A317WM29</accession>
<dbReference type="EMBL" id="MSFK01000015">
    <property type="protein sequence ID" value="PWY86382.1"/>
    <property type="molecule type" value="Genomic_DNA"/>
</dbReference>
<evidence type="ECO:0000256" key="1">
    <source>
        <dbReference type="SAM" id="SignalP"/>
    </source>
</evidence>
<dbReference type="GeneID" id="37110331"/>
<dbReference type="InterPro" id="IPR005197">
    <property type="entry name" value="Glyco_hydro_71"/>
</dbReference>
<name>A0A317WM29_9EURO</name>
<evidence type="ECO:0000313" key="2">
    <source>
        <dbReference type="EMBL" id="PWY86382.1"/>
    </source>
</evidence>
<feature type="signal peptide" evidence="1">
    <location>
        <begin position="1"/>
        <end position="18"/>
    </location>
</feature>
<dbReference type="Gene3D" id="3.20.20.80">
    <property type="entry name" value="Glycosidases"/>
    <property type="match status" value="1"/>
</dbReference>
<comment type="caution">
    <text evidence="2">The sequence shown here is derived from an EMBL/GenBank/DDBJ whole genome shotgun (WGS) entry which is preliminary data.</text>
</comment>
<dbReference type="Pfam" id="PF03659">
    <property type="entry name" value="Glyco_hydro_71"/>
    <property type="match status" value="1"/>
</dbReference>
<evidence type="ECO:0000313" key="3">
    <source>
        <dbReference type="Proteomes" id="UP000246702"/>
    </source>
</evidence>
<feature type="chain" id="PRO_5016394253" evidence="1">
    <location>
        <begin position="19"/>
        <end position="435"/>
    </location>
</feature>
<dbReference type="Proteomes" id="UP000246702">
    <property type="component" value="Unassembled WGS sequence"/>
</dbReference>
<reference evidence="2 3" key="1">
    <citation type="submission" date="2016-12" db="EMBL/GenBank/DDBJ databases">
        <title>The genomes of Aspergillus section Nigri reveals drivers in fungal speciation.</title>
        <authorList>
            <consortium name="DOE Joint Genome Institute"/>
            <person name="Vesth T.C."/>
            <person name="Nybo J."/>
            <person name="Theobald S."/>
            <person name="Brandl J."/>
            <person name="Frisvad J.C."/>
            <person name="Nielsen K.F."/>
            <person name="Lyhne E.K."/>
            <person name="Kogle M.E."/>
            <person name="Kuo A."/>
            <person name="Riley R."/>
            <person name="Clum A."/>
            <person name="Nolan M."/>
            <person name="Lipzen A."/>
            <person name="Salamov A."/>
            <person name="Henrissat B."/>
            <person name="Wiebenga A."/>
            <person name="De Vries R.P."/>
            <person name="Grigoriev I.V."/>
            <person name="Mortensen U.H."/>
            <person name="Andersen M.R."/>
            <person name="Baker S.E."/>
        </authorList>
    </citation>
    <scope>NUCLEOTIDE SEQUENCE [LARGE SCALE GENOMIC DNA]</scope>
    <source>
        <strain evidence="2 3">CBS 115572</strain>
    </source>
</reference>
<dbReference type="OrthoDB" id="1046782at2759"/>
<gene>
    <name evidence="2" type="ORF">BO94DRAFT_466993</name>
</gene>
<proteinExistence type="predicted"/>